<reference evidence="1" key="1">
    <citation type="submission" date="2023-05" db="EMBL/GenBank/DDBJ databases">
        <authorList>
            <person name="Stuckert A."/>
        </authorList>
    </citation>
    <scope>NUCLEOTIDE SEQUENCE</scope>
</reference>
<proteinExistence type="predicted"/>
<dbReference type="Proteomes" id="UP001162483">
    <property type="component" value="Unassembled WGS sequence"/>
</dbReference>
<organism evidence="1 2">
    <name type="scientific">Staurois parvus</name>
    <dbReference type="NCBI Taxonomy" id="386267"/>
    <lineage>
        <taxon>Eukaryota</taxon>
        <taxon>Metazoa</taxon>
        <taxon>Chordata</taxon>
        <taxon>Craniata</taxon>
        <taxon>Vertebrata</taxon>
        <taxon>Euteleostomi</taxon>
        <taxon>Amphibia</taxon>
        <taxon>Batrachia</taxon>
        <taxon>Anura</taxon>
        <taxon>Neobatrachia</taxon>
        <taxon>Ranoidea</taxon>
        <taxon>Ranidae</taxon>
        <taxon>Staurois</taxon>
    </lineage>
</organism>
<gene>
    <name evidence="1" type="ORF">SPARVUS_LOCUS2700799</name>
</gene>
<comment type="caution">
    <text evidence="1">The sequence shown here is derived from an EMBL/GenBank/DDBJ whole genome shotgun (WGS) entry which is preliminary data.</text>
</comment>
<dbReference type="EMBL" id="CATNWA010003541">
    <property type="protein sequence ID" value="CAI9545674.1"/>
    <property type="molecule type" value="Genomic_DNA"/>
</dbReference>
<protein>
    <submittedName>
        <fullName evidence="1">Uncharacterized protein</fullName>
    </submittedName>
</protein>
<evidence type="ECO:0000313" key="2">
    <source>
        <dbReference type="Proteomes" id="UP001162483"/>
    </source>
</evidence>
<evidence type="ECO:0000313" key="1">
    <source>
        <dbReference type="EMBL" id="CAI9545674.1"/>
    </source>
</evidence>
<accession>A0ABN9BDL5</accession>
<name>A0ABN9BDL5_9NEOB</name>
<keyword evidence="2" id="KW-1185">Reference proteome</keyword>
<sequence length="46" mass="4684">MCPAVPPTCAHPPVPPTSVAQQYCQSVPPVSAQGLCQSVPPVSAQK</sequence>